<proteinExistence type="predicted"/>
<sequence>MIFIMMITQDRMMHLHHRGTNRITRSRGNRIPPLIILRLVNLILLTSQRMLEMKIWCLMMLPCNCHQVNTTVTHIVPIMTMSNFANCARVSLLSTISNIPLYLPNIAIITPNNWRPINSHVALYYCNFSTSNLIGKPESHSDVYASERSRTIINKEEKAKL</sequence>
<name>A0A2S0S4M7_9VIRU</name>
<dbReference type="EMBL" id="MF893252">
    <property type="protein sequence ID" value="AWA82255.1"/>
    <property type="molecule type" value="Genomic_RNA"/>
</dbReference>
<organism evidence="1">
    <name type="scientific">Mogami virus</name>
    <dbReference type="NCBI Taxonomy" id="2170597"/>
    <lineage>
        <taxon>Viruses</taxon>
        <taxon>Riboviria</taxon>
    </lineage>
</organism>
<evidence type="ECO:0000313" key="1">
    <source>
        <dbReference type="EMBL" id="AWA82255.1"/>
    </source>
</evidence>
<protein>
    <submittedName>
        <fullName evidence="1">Uncharacterized protein</fullName>
    </submittedName>
</protein>
<reference evidence="1" key="1">
    <citation type="journal article" date="2018" name="Virus Evol.">
        <title>The virome of Drosophila suzukii, an invasive pest of soft fruit.</title>
        <authorList>
            <person name="Medd N.C."/>
            <person name="Fellous S."/>
            <person name="Waldron F.M."/>
            <person name="Xuereb A."/>
            <person name="Nakai M."/>
            <person name="Cross J.V."/>
            <person name="Obbard D.J."/>
        </authorList>
    </citation>
    <scope>NUCLEOTIDE SEQUENCE</scope>
    <source>
        <strain evidence="1">Jap1</strain>
    </source>
</reference>
<accession>A0A2S0S4M7</accession>